<proteinExistence type="predicted"/>
<dbReference type="WBParaSite" id="jg25903">
    <property type="protein sequence ID" value="jg25903"/>
    <property type="gene ID" value="jg25903"/>
</dbReference>
<sequence>MVAKVEIVVKNVCKPSAPRRFTKLFDTNSGIIAPNIDATVFAIAFAKRLEIIHVSVPRLSQLSAKTEEDVHNFKIYDLSWRVGLLSNITHHKTPLFYHLDADNRLYVLKNDINIWEEYELDSTSDNVMISSMFSQGINDWKIYSENGLIHYDHRQHAAFKLIIDPYEKLFGIIAPNIDATVFAIAFAKRLEIIHVSVPRLSQLSAKTVAKCINNGVIDKLTLPVNIRQSFEKSIQEPMIMESVESNYLKKSREFDVV</sequence>
<dbReference type="Proteomes" id="UP000887574">
    <property type="component" value="Unplaced"/>
</dbReference>
<evidence type="ECO:0000313" key="2">
    <source>
        <dbReference type="WBParaSite" id="jg25903"/>
    </source>
</evidence>
<dbReference type="AlphaFoldDB" id="A0A915E2W6"/>
<keyword evidence="1" id="KW-1185">Reference proteome</keyword>
<protein>
    <submittedName>
        <fullName evidence="2">Uncharacterized protein</fullName>
    </submittedName>
</protein>
<organism evidence="1 2">
    <name type="scientific">Ditylenchus dipsaci</name>
    <dbReference type="NCBI Taxonomy" id="166011"/>
    <lineage>
        <taxon>Eukaryota</taxon>
        <taxon>Metazoa</taxon>
        <taxon>Ecdysozoa</taxon>
        <taxon>Nematoda</taxon>
        <taxon>Chromadorea</taxon>
        <taxon>Rhabditida</taxon>
        <taxon>Tylenchina</taxon>
        <taxon>Tylenchomorpha</taxon>
        <taxon>Sphaerularioidea</taxon>
        <taxon>Anguinidae</taxon>
        <taxon>Anguininae</taxon>
        <taxon>Ditylenchus</taxon>
    </lineage>
</organism>
<reference evidence="2" key="1">
    <citation type="submission" date="2022-11" db="UniProtKB">
        <authorList>
            <consortium name="WormBaseParasite"/>
        </authorList>
    </citation>
    <scope>IDENTIFICATION</scope>
</reference>
<accession>A0A915E2W6</accession>
<name>A0A915E2W6_9BILA</name>
<evidence type="ECO:0000313" key="1">
    <source>
        <dbReference type="Proteomes" id="UP000887574"/>
    </source>
</evidence>